<comment type="caution">
    <text evidence="1">The sequence shown here is derived from an EMBL/GenBank/DDBJ whole genome shotgun (WGS) entry which is preliminary data.</text>
</comment>
<sequence>MKTIIQQINDLADHLDIKDQNRDVVNNVISKLQESHDDACKNEYTKPELVELIFSRNDCLATEGADELPARMREDILNLQHEIVDTYGLQD</sequence>
<gene>
    <name evidence="1" type="ORF">A1332_17740</name>
</gene>
<dbReference type="EMBL" id="LUUG01000090">
    <property type="protein sequence ID" value="OAI01415.1"/>
    <property type="molecule type" value="Genomic_DNA"/>
</dbReference>
<dbReference type="Proteomes" id="UP000078090">
    <property type="component" value="Unassembled WGS sequence"/>
</dbReference>
<protein>
    <submittedName>
        <fullName evidence="1">Uncharacterized protein</fullName>
    </submittedName>
</protein>
<dbReference type="AlphaFoldDB" id="A0A177M7S3"/>
<name>A0A177M7S3_METMH</name>
<accession>A0A177M7S3</accession>
<dbReference type="RefSeq" id="WP_064009531.1">
    <property type="nucleotide sequence ID" value="NZ_LUUG01000090.1"/>
</dbReference>
<proteinExistence type="predicted"/>
<evidence type="ECO:0000313" key="2">
    <source>
        <dbReference type="Proteomes" id="UP000078090"/>
    </source>
</evidence>
<evidence type="ECO:0000313" key="1">
    <source>
        <dbReference type="EMBL" id="OAI01415.1"/>
    </source>
</evidence>
<reference evidence="1 2" key="1">
    <citation type="submission" date="2016-03" db="EMBL/GenBank/DDBJ databases">
        <authorList>
            <person name="Ploux O."/>
        </authorList>
    </citation>
    <scope>NUCLEOTIDE SEQUENCE [LARGE SCALE GENOMIC DNA]</scope>
    <source>
        <strain evidence="1 2">R-45363</strain>
    </source>
</reference>
<organism evidence="1 2">
    <name type="scientific">Methylomonas methanica</name>
    <dbReference type="NCBI Taxonomy" id="421"/>
    <lineage>
        <taxon>Bacteria</taxon>
        <taxon>Pseudomonadati</taxon>
        <taxon>Pseudomonadota</taxon>
        <taxon>Gammaproteobacteria</taxon>
        <taxon>Methylococcales</taxon>
        <taxon>Methylococcaceae</taxon>
        <taxon>Methylomonas</taxon>
    </lineage>
</organism>